<dbReference type="EMBL" id="JAOPHQ010001168">
    <property type="protein sequence ID" value="KAK0151755.1"/>
    <property type="molecule type" value="Genomic_DNA"/>
</dbReference>
<proteinExistence type="predicted"/>
<evidence type="ECO:0000313" key="2">
    <source>
        <dbReference type="Proteomes" id="UP001174136"/>
    </source>
</evidence>
<gene>
    <name evidence="1" type="ORF">N1851_006855</name>
</gene>
<evidence type="ECO:0000313" key="1">
    <source>
        <dbReference type="EMBL" id="KAK0151755.1"/>
    </source>
</evidence>
<comment type="caution">
    <text evidence="1">The sequence shown here is derived from an EMBL/GenBank/DDBJ whole genome shotgun (WGS) entry which is preliminary data.</text>
</comment>
<sequence>MVACPLKNCNYSTNVYSSFNAHKSRKHSQDTAVHVPVLEMIQKMFRHTDILEKIQETKMAQKDEQKLPLLLYIDDLEIANPLGTSQKIYKLSSVYWMLADLPSKFRSALHRYLKCRTFSFATKKHLVLCYETSILELDGVFIESIGKAVWGTVMLYKVFQSQYVYRLCTATGDKVQSHDVGGGEFCLRTKASHDSVVHAVMHGDSQSQCGVHGDCDLSQSLEYFHTVTGFPPDVLHDLFEGIVPVELALCIGEMIRCKYFTLEYLNRKIMSFPYQHTDKVDRSHPIPKTFAGKLLATMAMKMLHCLGCSL</sequence>
<dbReference type="Proteomes" id="UP001174136">
    <property type="component" value="Unassembled WGS sequence"/>
</dbReference>
<protein>
    <submittedName>
        <fullName evidence="1">Uncharacterized protein</fullName>
    </submittedName>
</protein>
<keyword evidence="2" id="KW-1185">Reference proteome</keyword>
<dbReference type="AlphaFoldDB" id="A0AA47N4W0"/>
<reference evidence="1" key="1">
    <citation type="journal article" date="2023" name="Front. Mar. Sci.">
        <title>A new Merluccius polli reference genome to investigate the effects of global change in West African waters.</title>
        <authorList>
            <person name="Mateo J.L."/>
            <person name="Blanco-Fernandez C."/>
            <person name="Garcia-Vazquez E."/>
            <person name="Machado-Schiaffino G."/>
        </authorList>
    </citation>
    <scope>NUCLEOTIDE SEQUENCE</scope>
    <source>
        <strain evidence="1">C29</strain>
        <tissue evidence="1">Fin</tissue>
    </source>
</reference>
<name>A0AA47N4W0_MERPO</name>
<organism evidence="1 2">
    <name type="scientific">Merluccius polli</name>
    <name type="common">Benguela hake</name>
    <name type="synonym">Merluccius cadenati</name>
    <dbReference type="NCBI Taxonomy" id="89951"/>
    <lineage>
        <taxon>Eukaryota</taxon>
        <taxon>Metazoa</taxon>
        <taxon>Chordata</taxon>
        <taxon>Craniata</taxon>
        <taxon>Vertebrata</taxon>
        <taxon>Euteleostomi</taxon>
        <taxon>Actinopterygii</taxon>
        <taxon>Neopterygii</taxon>
        <taxon>Teleostei</taxon>
        <taxon>Neoteleostei</taxon>
        <taxon>Acanthomorphata</taxon>
        <taxon>Zeiogadaria</taxon>
        <taxon>Gadariae</taxon>
        <taxon>Gadiformes</taxon>
        <taxon>Gadoidei</taxon>
        <taxon>Merlucciidae</taxon>
        <taxon>Merluccius</taxon>
    </lineage>
</organism>
<accession>A0AA47N4W0</accession>